<organism evidence="2">
    <name type="scientific">Hordeum vulgare subsp. vulgare</name>
    <name type="common">Domesticated barley</name>
    <dbReference type="NCBI Taxonomy" id="112509"/>
    <lineage>
        <taxon>Eukaryota</taxon>
        <taxon>Viridiplantae</taxon>
        <taxon>Streptophyta</taxon>
        <taxon>Embryophyta</taxon>
        <taxon>Tracheophyta</taxon>
        <taxon>Spermatophyta</taxon>
        <taxon>Magnoliopsida</taxon>
        <taxon>Liliopsida</taxon>
        <taxon>Poales</taxon>
        <taxon>Poaceae</taxon>
        <taxon>BOP clade</taxon>
        <taxon>Pooideae</taxon>
        <taxon>Triticodae</taxon>
        <taxon>Triticeae</taxon>
        <taxon>Hordeinae</taxon>
        <taxon>Hordeum</taxon>
    </lineage>
</organism>
<name>F2EIT7_HORVV</name>
<evidence type="ECO:0000256" key="1">
    <source>
        <dbReference type="SAM" id="MobiDB-lite"/>
    </source>
</evidence>
<sequence>MENISGKYEKYLRKDPPEGMGQWATSPVSAAPWWWLPSLWGPRGTTAPKLSSINALSSQKKPREKISSRLRYGGAATSCSSSEGQIWSPFWDPERGNRRHRHHQPSSLSNSMKLFIVRE</sequence>
<proteinExistence type="evidence at transcript level"/>
<dbReference type="EMBL" id="AK376064">
    <property type="protein sequence ID" value="BAK07259.1"/>
    <property type="molecule type" value="mRNA"/>
</dbReference>
<evidence type="ECO:0000313" key="2">
    <source>
        <dbReference type="EMBL" id="BAK07259.1"/>
    </source>
</evidence>
<feature type="compositionally biased region" description="Basic and acidic residues" evidence="1">
    <location>
        <begin position="7"/>
        <end position="17"/>
    </location>
</feature>
<dbReference type="AlphaFoldDB" id="F2EIT7"/>
<feature type="region of interest" description="Disordered" evidence="1">
    <location>
        <begin position="1"/>
        <end position="24"/>
    </location>
</feature>
<accession>F2EIT7</accession>
<reference evidence="2" key="1">
    <citation type="journal article" date="2011" name="Plant Physiol.">
        <title>Comprehensive sequence analysis of 24,783 barley full-length cDNAs derived from 12 clone libraries.</title>
        <authorList>
            <person name="Matsumoto T."/>
            <person name="Tanaka T."/>
            <person name="Sakai H."/>
            <person name="Amano N."/>
            <person name="Kanamori H."/>
            <person name="Kurita K."/>
            <person name="Kikuta A."/>
            <person name="Kamiya K."/>
            <person name="Yamamoto M."/>
            <person name="Ikawa H."/>
            <person name="Fujii N."/>
            <person name="Hori K."/>
            <person name="Itoh T."/>
            <person name="Sato K."/>
        </authorList>
    </citation>
    <scope>NUCLEOTIDE SEQUENCE</scope>
    <source>
        <tissue evidence="2">Seed</tissue>
    </source>
</reference>
<protein>
    <submittedName>
        <fullName evidence="2">Predicted protein</fullName>
    </submittedName>
</protein>